<dbReference type="PROSITE" id="PS00139">
    <property type="entry name" value="THIOL_PROTEASE_CYS"/>
    <property type="match status" value="1"/>
</dbReference>
<dbReference type="AlphaFoldDB" id="A0AAD2CGL6"/>
<name>A0AAD2CGL6_9STRA</name>
<evidence type="ECO:0000259" key="6">
    <source>
        <dbReference type="SMART" id="SM00848"/>
    </source>
</evidence>
<dbReference type="InterPro" id="IPR025661">
    <property type="entry name" value="Pept_asp_AS"/>
</dbReference>
<evidence type="ECO:0000259" key="5">
    <source>
        <dbReference type="SMART" id="SM00645"/>
    </source>
</evidence>
<dbReference type="InterPro" id="IPR000169">
    <property type="entry name" value="Pept_cys_AS"/>
</dbReference>
<reference evidence="7" key="1">
    <citation type="submission" date="2023-08" db="EMBL/GenBank/DDBJ databases">
        <authorList>
            <person name="Audoor S."/>
            <person name="Bilcke G."/>
        </authorList>
    </citation>
    <scope>NUCLEOTIDE SEQUENCE</scope>
</reference>
<dbReference type="Proteomes" id="UP001295423">
    <property type="component" value="Unassembled WGS sequence"/>
</dbReference>
<dbReference type="InterPro" id="IPR000668">
    <property type="entry name" value="Peptidase_C1A_C"/>
</dbReference>
<evidence type="ECO:0000256" key="1">
    <source>
        <dbReference type="ARBA" id="ARBA00008455"/>
    </source>
</evidence>
<dbReference type="EMBL" id="CAKOGP040000001">
    <property type="protein sequence ID" value="CAJ1909789.1"/>
    <property type="molecule type" value="Genomic_DNA"/>
</dbReference>
<accession>A0AAD2CGL6</accession>
<sequence>MLFLSLSLYLLVAHSVSSLKLRASNEYSFEQYVKDFDKEYSSDEEYKQREGVFLQNLAHILDHNSNRDSSQHYKDINHFSDKLDNELPLGYDKSSHPAWSSDTAVERRTLSTFEAVDLKKLPKSVDWRTNGRVTTAVKNQLHCGSCWAFATTACMESHVAIQTGKLFTLSVQELVSCMPNPNQCGGTGGCAGATAELGFDFIAKHGMVDEWSFGYQSGHGEQVNCTIMDDHDSKEHHIRGEKSTKIKGSVASVVGFSNLPTNKYDSLLAAVALVGPVAISVSATGWGLYHGGIYDDSTSKNRDINHAVVLEGYGTDEETGQDYWLVRNSWGPMWGEDGYIRLKRTDPSFLDDPASDCKMDVTPTDGVACTKDDSGNDIVPKAVSVCGTSGILFDTVVPIGAHLA</sequence>
<dbReference type="PRINTS" id="PR00705">
    <property type="entry name" value="PAPAIN"/>
</dbReference>
<dbReference type="SMART" id="SM00645">
    <property type="entry name" value="Pept_C1"/>
    <property type="match status" value="1"/>
</dbReference>
<dbReference type="CDD" id="cd02248">
    <property type="entry name" value="Peptidase_C1A"/>
    <property type="match status" value="1"/>
</dbReference>
<dbReference type="PROSITE" id="PS00640">
    <property type="entry name" value="THIOL_PROTEASE_ASN"/>
    <property type="match status" value="1"/>
</dbReference>
<dbReference type="Pfam" id="PF00112">
    <property type="entry name" value="Peptidase_C1"/>
    <property type="match status" value="1"/>
</dbReference>
<feature type="domain" description="Peptidase C1A papain C-terminal" evidence="5">
    <location>
        <begin position="121"/>
        <end position="357"/>
    </location>
</feature>
<evidence type="ECO:0000313" key="7">
    <source>
        <dbReference type="EMBL" id="CAJ1909789.1"/>
    </source>
</evidence>
<keyword evidence="8" id="KW-1185">Reference proteome</keyword>
<dbReference type="InterPro" id="IPR013201">
    <property type="entry name" value="Prot_inhib_I29"/>
</dbReference>
<keyword evidence="3" id="KW-1015">Disulfide bond</keyword>
<organism evidence="7 8">
    <name type="scientific">Cylindrotheca closterium</name>
    <dbReference type="NCBI Taxonomy" id="2856"/>
    <lineage>
        <taxon>Eukaryota</taxon>
        <taxon>Sar</taxon>
        <taxon>Stramenopiles</taxon>
        <taxon>Ochrophyta</taxon>
        <taxon>Bacillariophyta</taxon>
        <taxon>Bacillariophyceae</taxon>
        <taxon>Bacillariophycidae</taxon>
        <taxon>Bacillariales</taxon>
        <taxon>Bacillariaceae</taxon>
        <taxon>Cylindrotheca</taxon>
    </lineage>
</organism>
<dbReference type="Gene3D" id="3.90.70.10">
    <property type="entry name" value="Cysteine proteinases"/>
    <property type="match status" value="1"/>
</dbReference>
<dbReference type="InterPro" id="IPR013128">
    <property type="entry name" value="Peptidase_C1A"/>
</dbReference>
<dbReference type="GO" id="GO:0006508">
    <property type="term" value="P:proteolysis"/>
    <property type="evidence" value="ECO:0007669"/>
    <property type="project" value="InterPro"/>
</dbReference>
<evidence type="ECO:0000313" key="8">
    <source>
        <dbReference type="Proteomes" id="UP001295423"/>
    </source>
</evidence>
<feature type="signal peptide" evidence="4">
    <location>
        <begin position="1"/>
        <end position="18"/>
    </location>
</feature>
<evidence type="ECO:0000256" key="4">
    <source>
        <dbReference type="SAM" id="SignalP"/>
    </source>
</evidence>
<dbReference type="GO" id="GO:0008234">
    <property type="term" value="F:cysteine-type peptidase activity"/>
    <property type="evidence" value="ECO:0007669"/>
    <property type="project" value="InterPro"/>
</dbReference>
<dbReference type="InterPro" id="IPR038765">
    <property type="entry name" value="Papain-like_cys_pep_sf"/>
</dbReference>
<evidence type="ECO:0008006" key="9">
    <source>
        <dbReference type="Google" id="ProtNLM"/>
    </source>
</evidence>
<gene>
    <name evidence="7" type="ORF">CYCCA115_LOCUS551</name>
</gene>
<dbReference type="Pfam" id="PF08246">
    <property type="entry name" value="Inhibitor_I29"/>
    <property type="match status" value="1"/>
</dbReference>
<comment type="similarity">
    <text evidence="1">Belongs to the peptidase C1 family.</text>
</comment>
<feature type="domain" description="Cathepsin propeptide inhibitor" evidence="6">
    <location>
        <begin position="29"/>
        <end position="87"/>
    </location>
</feature>
<feature type="chain" id="PRO_5042238607" description="Cathepsin X" evidence="4">
    <location>
        <begin position="19"/>
        <end position="404"/>
    </location>
</feature>
<evidence type="ECO:0000256" key="2">
    <source>
        <dbReference type="ARBA" id="ARBA00023145"/>
    </source>
</evidence>
<dbReference type="SMART" id="SM00848">
    <property type="entry name" value="Inhibitor_I29"/>
    <property type="match status" value="1"/>
</dbReference>
<evidence type="ECO:0000256" key="3">
    <source>
        <dbReference type="ARBA" id="ARBA00023157"/>
    </source>
</evidence>
<dbReference type="InterPro" id="IPR039417">
    <property type="entry name" value="Peptidase_C1A_papain-like"/>
</dbReference>
<proteinExistence type="inferred from homology"/>
<keyword evidence="4" id="KW-0732">Signal</keyword>
<protein>
    <recommendedName>
        <fullName evidence="9">Cathepsin X</fullName>
    </recommendedName>
</protein>
<dbReference type="PANTHER" id="PTHR12411">
    <property type="entry name" value="CYSTEINE PROTEASE FAMILY C1-RELATED"/>
    <property type="match status" value="1"/>
</dbReference>
<dbReference type="SUPFAM" id="SSF54001">
    <property type="entry name" value="Cysteine proteinases"/>
    <property type="match status" value="1"/>
</dbReference>
<keyword evidence="2" id="KW-0865">Zymogen</keyword>
<comment type="caution">
    <text evidence="7">The sequence shown here is derived from an EMBL/GenBank/DDBJ whole genome shotgun (WGS) entry which is preliminary data.</text>
</comment>